<gene>
    <name evidence="1" type="ORF">BDKNPLJD_02035</name>
</gene>
<organism evidence="1">
    <name type="scientific">Lactobacillus helveticus</name>
    <name type="common">Lactobacillus suntoryeus</name>
    <dbReference type="NCBI Taxonomy" id="1587"/>
    <lineage>
        <taxon>Bacteria</taxon>
        <taxon>Bacillati</taxon>
        <taxon>Bacillota</taxon>
        <taxon>Bacilli</taxon>
        <taxon>Lactobacillales</taxon>
        <taxon>Lactobacillaceae</taxon>
        <taxon>Lactobacillus</taxon>
    </lineage>
</organism>
<protein>
    <submittedName>
        <fullName evidence="1">Uncharacterized protein</fullName>
    </submittedName>
</protein>
<name>A0A2X0RAE7_LACHE</name>
<evidence type="ECO:0000313" key="1">
    <source>
        <dbReference type="EMBL" id="SPB26728.1"/>
    </source>
</evidence>
<dbReference type="EMBL" id="OGTV01000102">
    <property type="protein sequence ID" value="SPB26728.1"/>
    <property type="molecule type" value="Genomic_DNA"/>
</dbReference>
<dbReference type="AlphaFoldDB" id="A0A2X0RAE7"/>
<proteinExistence type="predicted"/>
<sequence>MKDRLEKRFARWYTNHVTVVESIDSRKITQKNRYSKPENKSSDFSISLFFYQ</sequence>
<accession>A0A2X0RAE7</accession>
<reference evidence="1" key="1">
    <citation type="submission" date="2018-01" db="EMBL/GenBank/DDBJ databases">
        <authorList>
            <person name="Gaut B.S."/>
            <person name="Morton B.R."/>
            <person name="Clegg M.T."/>
            <person name="Duvall M.R."/>
        </authorList>
    </citation>
    <scope>NUCLEOTIDE SEQUENCE</scope>
    <source>
        <strain evidence="1">Lactobacillus helveticus</strain>
    </source>
</reference>